<reference evidence="1" key="1">
    <citation type="journal article" date="2020" name="Stud. Mycol.">
        <title>101 Dothideomycetes genomes: a test case for predicting lifestyles and emergence of pathogens.</title>
        <authorList>
            <person name="Haridas S."/>
            <person name="Albert R."/>
            <person name="Binder M."/>
            <person name="Bloem J."/>
            <person name="Labutti K."/>
            <person name="Salamov A."/>
            <person name="Andreopoulos B."/>
            <person name="Baker S."/>
            <person name="Barry K."/>
            <person name="Bills G."/>
            <person name="Bluhm B."/>
            <person name="Cannon C."/>
            <person name="Castanera R."/>
            <person name="Culley D."/>
            <person name="Daum C."/>
            <person name="Ezra D."/>
            <person name="Gonzalez J."/>
            <person name="Henrissat B."/>
            <person name="Kuo A."/>
            <person name="Liang C."/>
            <person name="Lipzen A."/>
            <person name="Lutzoni F."/>
            <person name="Magnuson J."/>
            <person name="Mondo S."/>
            <person name="Nolan M."/>
            <person name="Ohm R."/>
            <person name="Pangilinan J."/>
            <person name="Park H.-J."/>
            <person name="Ramirez L."/>
            <person name="Alfaro M."/>
            <person name="Sun H."/>
            <person name="Tritt A."/>
            <person name="Yoshinaga Y."/>
            <person name="Zwiers L.-H."/>
            <person name="Turgeon B."/>
            <person name="Goodwin S."/>
            <person name="Spatafora J."/>
            <person name="Crous P."/>
            <person name="Grigoriev I."/>
        </authorList>
    </citation>
    <scope>NUCLEOTIDE SEQUENCE</scope>
    <source>
        <strain evidence="1">CBS 525.71</strain>
    </source>
</reference>
<name>A0ACB6SAA6_9PLEO</name>
<sequence>MDPGLGLIVNSIVPNEAEVPKLPPKSSLKLPDGFLAKPHVRHSLKYMTDDAQREKALEVAMAWKKKFAAEKWRPVVAAIEAASKEDNVRSSPLDIHLHEFHATVHPAERPRAMTTASAPTVPQAIFQSTPTRTELTRLHTATTSLPLRRIPAPITPRTLRWDVITSGPVTPLSPMPIGNSFSRDGFWGKSTPQVEQHEMSTPVTAIDHEPASPIVPNDADAREIYERVKIDVDSLARKYCLARNNMRYSGENGFVPATMIRLKDVEQAAQVVLHSRKVKLKTAIVEDLPERLRSHALDEAALQRQLRIDDELELPQQNDWMNNETLMPIPEVLDITEDHMDYVPPPTHLAVSILDEQREALRMFRTQRKSSELELDDTALEAAWAVKILEDAERLVASEADGSSSGGDDDDGYSYGNFLRSIKSEMSTSTSSGALASMVDELSNSDFISSRSRSNTHQTVSSMRNREFRLPHRSSTSPTKGNHLPARSLVASISNGSHKHSNSFNQRTDLRISTEIIDEVPSGELSPEDREFRHRGPNLADLNHWAGELKKMEAMRAHRHRSPTFHRRPSTRNNRLSSSAHQRSPTKQISVDDINTRISPTRQLHSRFSSSSSSSSTLLKPLPRPSFTNHTPSTPQSAPKEDSRPTMLDHEYHQRMTSKSSINAERRDTSKASMHNSLRRSQHLRSTSSVQILVKGSTQEAKDEWMSELKRMESRERIRQGGERRRTSELLQGDGRDRRGDDEDG</sequence>
<gene>
    <name evidence="1" type="ORF">BU25DRAFT_489212</name>
</gene>
<proteinExistence type="predicted"/>
<accession>A0ACB6SAA6</accession>
<protein>
    <submittedName>
        <fullName evidence="1">Uncharacterized protein</fullName>
    </submittedName>
</protein>
<dbReference type="EMBL" id="MU006707">
    <property type="protein sequence ID" value="KAF2630447.1"/>
    <property type="molecule type" value="Genomic_DNA"/>
</dbReference>
<keyword evidence="2" id="KW-1185">Reference proteome</keyword>
<comment type="caution">
    <text evidence="1">The sequence shown here is derived from an EMBL/GenBank/DDBJ whole genome shotgun (WGS) entry which is preliminary data.</text>
</comment>
<organism evidence="1 2">
    <name type="scientific">Macroventuria anomochaeta</name>
    <dbReference type="NCBI Taxonomy" id="301207"/>
    <lineage>
        <taxon>Eukaryota</taxon>
        <taxon>Fungi</taxon>
        <taxon>Dikarya</taxon>
        <taxon>Ascomycota</taxon>
        <taxon>Pezizomycotina</taxon>
        <taxon>Dothideomycetes</taxon>
        <taxon>Pleosporomycetidae</taxon>
        <taxon>Pleosporales</taxon>
        <taxon>Pleosporineae</taxon>
        <taxon>Didymellaceae</taxon>
        <taxon>Macroventuria</taxon>
    </lineage>
</organism>
<dbReference type="Proteomes" id="UP000799754">
    <property type="component" value="Unassembled WGS sequence"/>
</dbReference>
<evidence type="ECO:0000313" key="2">
    <source>
        <dbReference type="Proteomes" id="UP000799754"/>
    </source>
</evidence>
<evidence type="ECO:0000313" key="1">
    <source>
        <dbReference type="EMBL" id="KAF2630447.1"/>
    </source>
</evidence>